<proteinExistence type="predicted"/>
<evidence type="ECO:0000313" key="3">
    <source>
        <dbReference type="Proteomes" id="UP000635853"/>
    </source>
</evidence>
<dbReference type="EMBL" id="JAESIL010000002">
    <property type="protein sequence ID" value="MBL3576707.1"/>
    <property type="molecule type" value="Genomic_DNA"/>
</dbReference>
<comment type="caution">
    <text evidence="2">The sequence shown here is derived from an EMBL/GenBank/DDBJ whole genome shotgun (WGS) entry which is preliminary data.</text>
</comment>
<accession>A0ABS1RAN7</accession>
<feature type="compositionally biased region" description="Basic and acidic residues" evidence="1">
    <location>
        <begin position="37"/>
        <end position="46"/>
    </location>
</feature>
<evidence type="ECO:0000256" key="1">
    <source>
        <dbReference type="SAM" id="MobiDB-lite"/>
    </source>
</evidence>
<name>A0ABS1RAN7_9RHOB</name>
<reference evidence="3" key="1">
    <citation type="submission" date="2021-01" db="EMBL/GenBank/DDBJ databases">
        <title>Draft genomes of Rhodovulum sulfidophilum.</title>
        <authorList>
            <person name="Guzman M.S."/>
        </authorList>
    </citation>
    <scope>NUCLEOTIDE SEQUENCE [LARGE SCALE GENOMIC DNA]</scope>
    <source>
        <strain evidence="3">AB19</strain>
    </source>
</reference>
<protein>
    <submittedName>
        <fullName evidence="2">Uncharacterized protein</fullName>
    </submittedName>
</protein>
<sequence length="85" mass="9093">MDDISGSRAPALFLVDDGASMIVASTSVPVGGVVGRDPGRDLERGQRPSRALAAAAPDRNPRGRIEAVTPRRADRSRERSRPQPF</sequence>
<organism evidence="2 3">
    <name type="scientific">Rhodovulum visakhapatnamense</name>
    <dbReference type="NCBI Taxonomy" id="364297"/>
    <lineage>
        <taxon>Bacteria</taxon>
        <taxon>Pseudomonadati</taxon>
        <taxon>Pseudomonadota</taxon>
        <taxon>Alphaproteobacteria</taxon>
        <taxon>Rhodobacterales</taxon>
        <taxon>Paracoccaceae</taxon>
        <taxon>Rhodovulum</taxon>
    </lineage>
</organism>
<keyword evidence="3" id="KW-1185">Reference proteome</keyword>
<gene>
    <name evidence="2" type="ORF">JMJ92_00810</name>
</gene>
<feature type="compositionally biased region" description="Basic and acidic residues" evidence="1">
    <location>
        <begin position="59"/>
        <end position="85"/>
    </location>
</feature>
<evidence type="ECO:0000313" key="2">
    <source>
        <dbReference type="EMBL" id="MBL3576707.1"/>
    </source>
</evidence>
<dbReference type="Proteomes" id="UP000635853">
    <property type="component" value="Unassembled WGS sequence"/>
</dbReference>
<feature type="region of interest" description="Disordered" evidence="1">
    <location>
        <begin position="29"/>
        <end position="85"/>
    </location>
</feature>